<keyword evidence="3" id="KW-1185">Reference proteome</keyword>
<evidence type="ECO:0000259" key="1">
    <source>
        <dbReference type="Pfam" id="PF02720"/>
    </source>
</evidence>
<accession>A0A7W9NLM3</accession>
<gene>
    <name evidence="2" type="ORF">BJ998_008429</name>
</gene>
<evidence type="ECO:0000313" key="2">
    <source>
        <dbReference type="EMBL" id="MBB5897170.1"/>
    </source>
</evidence>
<proteinExistence type="predicted"/>
<dbReference type="InterPro" id="IPR003870">
    <property type="entry name" value="DUF222"/>
</dbReference>
<reference evidence="2 3" key="1">
    <citation type="submission" date="2020-08" db="EMBL/GenBank/DDBJ databases">
        <title>Sequencing the genomes of 1000 actinobacteria strains.</title>
        <authorList>
            <person name="Klenk H.-P."/>
        </authorList>
    </citation>
    <scope>NUCLEOTIDE SEQUENCE [LARGE SCALE GENOMIC DNA]</scope>
    <source>
        <strain evidence="2 3">DSM 43851</strain>
    </source>
</reference>
<dbReference type="RefSeq" id="WP_184869626.1">
    <property type="nucleotide sequence ID" value="NZ_JACHIR010000002.1"/>
</dbReference>
<name>A0A7W9NLM3_9PSEU</name>
<dbReference type="Proteomes" id="UP000585638">
    <property type="component" value="Unassembled WGS sequence"/>
</dbReference>
<dbReference type="EMBL" id="JACHIR010000002">
    <property type="protein sequence ID" value="MBB5897170.1"/>
    <property type="molecule type" value="Genomic_DNA"/>
</dbReference>
<evidence type="ECO:0000313" key="3">
    <source>
        <dbReference type="Proteomes" id="UP000585638"/>
    </source>
</evidence>
<dbReference type="Pfam" id="PF02720">
    <property type="entry name" value="DUF222"/>
    <property type="match status" value="1"/>
</dbReference>
<protein>
    <submittedName>
        <fullName evidence="2">Pantothenate synthetase</fullName>
    </submittedName>
</protein>
<organism evidence="2 3">
    <name type="scientific">Kutzneria kofuensis</name>
    <dbReference type="NCBI Taxonomy" id="103725"/>
    <lineage>
        <taxon>Bacteria</taxon>
        <taxon>Bacillati</taxon>
        <taxon>Actinomycetota</taxon>
        <taxon>Actinomycetes</taxon>
        <taxon>Pseudonocardiales</taxon>
        <taxon>Pseudonocardiaceae</taxon>
        <taxon>Kutzneria</taxon>
    </lineage>
</organism>
<comment type="caution">
    <text evidence="2">The sequence shown here is derived from an EMBL/GenBank/DDBJ whole genome shotgun (WGS) entry which is preliminary data.</text>
</comment>
<feature type="domain" description="DUF222" evidence="1">
    <location>
        <begin position="78"/>
        <end position="180"/>
    </location>
</feature>
<dbReference type="AlphaFoldDB" id="A0A7W9NLM3"/>
<sequence>MKERTRELENQEPSGDLFDVIMGVDWARLDTDQLVTVSILARKLKSACEWVELAALRRTEDPTELAMALTEPEQTVARRKEASVVLETLPRLAEQLRRGELDFRRLDAVRERVQHLSPEMVAEVEDALVGVAAGLNRTQLCRKTTALVAHANPDGYETRCHKATKDRRVEFSPLPDGMAN</sequence>